<comment type="caution">
    <text evidence="2">The sequence shown here is derived from an EMBL/GenBank/DDBJ whole genome shotgun (WGS) entry which is preliminary data.</text>
</comment>
<dbReference type="InterPro" id="IPR037522">
    <property type="entry name" value="HD_GYP_dom"/>
</dbReference>
<dbReference type="RefSeq" id="WP_284340777.1">
    <property type="nucleotide sequence ID" value="NZ_BSNS01000011.1"/>
</dbReference>
<dbReference type="Gene3D" id="1.10.3210.10">
    <property type="entry name" value="Hypothetical protein af1432"/>
    <property type="match status" value="1"/>
</dbReference>
<dbReference type="Pfam" id="PF13487">
    <property type="entry name" value="HD_5"/>
    <property type="match status" value="1"/>
</dbReference>
<gene>
    <name evidence="2" type="ORF">GCM10010862_26240</name>
</gene>
<dbReference type="SMART" id="SM00471">
    <property type="entry name" value="HDc"/>
    <property type="match status" value="1"/>
</dbReference>
<dbReference type="PANTHER" id="PTHR43155">
    <property type="entry name" value="CYCLIC DI-GMP PHOSPHODIESTERASE PA4108-RELATED"/>
    <property type="match status" value="1"/>
</dbReference>
<evidence type="ECO:0000259" key="1">
    <source>
        <dbReference type="PROSITE" id="PS51832"/>
    </source>
</evidence>
<dbReference type="Proteomes" id="UP001156691">
    <property type="component" value="Unassembled WGS sequence"/>
</dbReference>
<protein>
    <submittedName>
        <fullName evidence="2">Phosphohydrolase</fullName>
    </submittedName>
</protein>
<name>A0ABQ5W612_9HYPH</name>
<dbReference type="EMBL" id="BSNS01000011">
    <property type="protein sequence ID" value="GLQ55365.1"/>
    <property type="molecule type" value="Genomic_DNA"/>
</dbReference>
<evidence type="ECO:0000313" key="3">
    <source>
        <dbReference type="Proteomes" id="UP001156691"/>
    </source>
</evidence>
<proteinExistence type="predicted"/>
<feature type="domain" description="HD-GYP" evidence="1">
    <location>
        <begin position="158"/>
        <end position="353"/>
    </location>
</feature>
<sequence length="358" mass="39114">MLLITDREDQSSDLAGKLQLLGGCRVAPLQSLASRPPADDLVICDVSLDNVAVALQLKTTLPFYCRQQVPMLFLLDENSHHQATQAWALGAREVAARAMPVRPLLMLVRSLLPDRLERGAFDANLEQAALAIADMLDAQYSGTSLQTAQLLAGCHAVLEALEEGGIHQWMTKVSQYDHSTYQHCLLVAGFAGAFAIELGFSRSDRTFLTMAAFVHDVGKALIPLEILDKPDYLTDEEMRIIKRHPELGKSLLLTQGTPSAELLDVVLHHHELPDATGYPHGLGGADIADPVRLMTIFDIFSALVERRAYKPSMTAETAYLKLLQMGGKLDRDFVRAFRKVVVNAGQGTGTPPAARAAR</sequence>
<keyword evidence="3" id="KW-1185">Reference proteome</keyword>
<dbReference type="InterPro" id="IPR003607">
    <property type="entry name" value="HD/PDEase_dom"/>
</dbReference>
<dbReference type="PANTHER" id="PTHR43155:SF2">
    <property type="entry name" value="CYCLIC DI-GMP PHOSPHODIESTERASE PA4108"/>
    <property type="match status" value="1"/>
</dbReference>
<accession>A0ABQ5W612</accession>
<reference evidence="3" key="1">
    <citation type="journal article" date="2019" name="Int. J. Syst. Evol. Microbiol.">
        <title>The Global Catalogue of Microorganisms (GCM) 10K type strain sequencing project: providing services to taxonomists for standard genome sequencing and annotation.</title>
        <authorList>
            <consortium name="The Broad Institute Genomics Platform"/>
            <consortium name="The Broad Institute Genome Sequencing Center for Infectious Disease"/>
            <person name="Wu L."/>
            <person name="Ma J."/>
        </authorList>
    </citation>
    <scope>NUCLEOTIDE SEQUENCE [LARGE SCALE GENOMIC DNA]</scope>
    <source>
        <strain evidence="3">NBRC 112416</strain>
    </source>
</reference>
<dbReference type="PROSITE" id="PS51832">
    <property type="entry name" value="HD_GYP"/>
    <property type="match status" value="1"/>
</dbReference>
<dbReference type="SUPFAM" id="SSF109604">
    <property type="entry name" value="HD-domain/PDEase-like"/>
    <property type="match status" value="1"/>
</dbReference>
<evidence type="ECO:0000313" key="2">
    <source>
        <dbReference type="EMBL" id="GLQ55365.1"/>
    </source>
</evidence>
<dbReference type="CDD" id="cd00077">
    <property type="entry name" value="HDc"/>
    <property type="match status" value="1"/>
</dbReference>
<organism evidence="2 3">
    <name type="scientific">Devosia nitrariae</name>
    <dbReference type="NCBI Taxonomy" id="2071872"/>
    <lineage>
        <taxon>Bacteria</taxon>
        <taxon>Pseudomonadati</taxon>
        <taxon>Pseudomonadota</taxon>
        <taxon>Alphaproteobacteria</taxon>
        <taxon>Hyphomicrobiales</taxon>
        <taxon>Devosiaceae</taxon>
        <taxon>Devosia</taxon>
    </lineage>
</organism>